<dbReference type="InterPro" id="IPR000304">
    <property type="entry name" value="Pyrroline-COOH_reductase"/>
</dbReference>
<evidence type="ECO:0000256" key="4">
    <source>
        <dbReference type="RuleBase" id="RU003903"/>
    </source>
</evidence>
<dbReference type="Gene3D" id="3.40.50.720">
    <property type="entry name" value="NAD(P)-binding Rossmann-like Domain"/>
    <property type="match status" value="1"/>
</dbReference>
<evidence type="ECO:0000313" key="9">
    <source>
        <dbReference type="Proteomes" id="UP000785200"/>
    </source>
</evidence>
<feature type="region of interest" description="Disordered" evidence="5">
    <location>
        <begin position="67"/>
        <end position="90"/>
    </location>
</feature>
<keyword evidence="2 4" id="KW-0521">NADP</keyword>
<dbReference type="HAMAP" id="MF_01925">
    <property type="entry name" value="P5C_reductase"/>
    <property type="match status" value="1"/>
</dbReference>
<sequence>MPKEFHYHYKIDNSTFLRGVPMASLHRSAQGVPTAPHTLAILGCGALGTAILLGVLASIRAHGDSLDENETVSPANAVATQKSPPSSSPTPNNFIACVRTAVSAARITKALGTPPCNVTIHHGHDSAPSLLDADIIILGCQPIDLHSCLGNDTIKAALHGKLVISLLAGVTISDIESVLGWQDGKSYVPTTVIRAMPNTASVVRQSMTVIEAPGGTSARTLRMVDWLFSSIGIVQHIPASKFDTCTALCASTPAFFALFLEGLIDGAVALGLTRSEAQIMAAQAMKGSAELVLAGDHPTKVKEEITTPGGSTIRGVLKLEQGNLRAVVAGALIECKTAAEGLGARNREK</sequence>
<evidence type="ECO:0000256" key="5">
    <source>
        <dbReference type="SAM" id="MobiDB-lite"/>
    </source>
</evidence>
<dbReference type="SUPFAM" id="SSF48179">
    <property type="entry name" value="6-phosphogluconate dehydrogenase C-terminal domain-like"/>
    <property type="match status" value="1"/>
</dbReference>
<dbReference type="Proteomes" id="UP000785200">
    <property type="component" value="Unassembled WGS sequence"/>
</dbReference>
<dbReference type="InterPro" id="IPR008927">
    <property type="entry name" value="6-PGluconate_DH-like_C_sf"/>
</dbReference>
<proteinExistence type="inferred from homology"/>
<evidence type="ECO:0000256" key="3">
    <source>
        <dbReference type="ARBA" id="ARBA00023002"/>
    </source>
</evidence>
<feature type="domain" description="Pyrroline-5-carboxylate reductase dimerisation" evidence="7">
    <location>
        <begin position="240"/>
        <end position="340"/>
    </location>
</feature>
<dbReference type="InterPro" id="IPR053790">
    <property type="entry name" value="P5CR-like_CS"/>
</dbReference>
<dbReference type="FunFam" id="1.10.3730.10:FF:000001">
    <property type="entry name" value="Pyrroline-5-carboxylate reductase"/>
    <property type="match status" value="1"/>
</dbReference>
<dbReference type="InterPro" id="IPR029036">
    <property type="entry name" value="P5CR_dimer"/>
</dbReference>
<evidence type="ECO:0000259" key="6">
    <source>
        <dbReference type="Pfam" id="PF03807"/>
    </source>
</evidence>
<comment type="caution">
    <text evidence="8">The sequence shown here is derived from an EMBL/GenBank/DDBJ whole genome shotgun (WGS) entry which is preliminary data.</text>
</comment>
<dbReference type="Pfam" id="PF14748">
    <property type="entry name" value="P5CR_dimer"/>
    <property type="match status" value="1"/>
</dbReference>
<dbReference type="NCBIfam" id="TIGR00112">
    <property type="entry name" value="proC"/>
    <property type="match status" value="1"/>
</dbReference>
<dbReference type="InterPro" id="IPR028939">
    <property type="entry name" value="P5C_Rdtase_cat_N"/>
</dbReference>
<reference evidence="8" key="1">
    <citation type="submission" date="2019-07" db="EMBL/GenBank/DDBJ databases">
        <title>Hyphodiscus hymeniophilus genome sequencing and assembly.</title>
        <authorList>
            <person name="Kramer G."/>
            <person name="Nodwell J."/>
        </authorList>
    </citation>
    <scope>NUCLEOTIDE SEQUENCE</scope>
    <source>
        <strain evidence="8">ATCC 34498</strain>
    </source>
</reference>
<dbReference type="InterPro" id="IPR036291">
    <property type="entry name" value="NAD(P)-bd_dom_sf"/>
</dbReference>
<feature type="domain" description="Pyrroline-5-carboxylate reductase catalytic N-terminal" evidence="6">
    <location>
        <begin position="39"/>
        <end position="169"/>
    </location>
</feature>
<dbReference type="SUPFAM" id="SSF51735">
    <property type="entry name" value="NAD(P)-binding Rossmann-fold domains"/>
    <property type="match status" value="1"/>
</dbReference>
<keyword evidence="4" id="KW-0028">Amino-acid biosynthesis</keyword>
<dbReference type="GO" id="GO:0055129">
    <property type="term" value="P:L-proline biosynthetic process"/>
    <property type="evidence" value="ECO:0007669"/>
    <property type="project" value="TreeGrafter"/>
</dbReference>
<keyword evidence="4" id="KW-0641">Proline biosynthesis</keyword>
<dbReference type="EMBL" id="VNKQ01000011">
    <property type="protein sequence ID" value="KAG0647791.1"/>
    <property type="molecule type" value="Genomic_DNA"/>
</dbReference>
<accession>A0A9P7AW23</accession>
<evidence type="ECO:0000256" key="2">
    <source>
        <dbReference type="ARBA" id="ARBA00022857"/>
    </source>
</evidence>
<dbReference type="EC" id="1.5.1.2" evidence="4"/>
<gene>
    <name evidence="8" type="ORF">D0Z07_5737</name>
</gene>
<name>A0A9P7AW23_9HELO</name>
<evidence type="ECO:0000259" key="7">
    <source>
        <dbReference type="Pfam" id="PF14748"/>
    </source>
</evidence>
<dbReference type="GO" id="GO:0004735">
    <property type="term" value="F:pyrroline-5-carboxylate reductase activity"/>
    <property type="evidence" value="ECO:0007669"/>
    <property type="project" value="UniProtKB-EC"/>
</dbReference>
<dbReference type="AlphaFoldDB" id="A0A9P7AW23"/>
<evidence type="ECO:0000313" key="8">
    <source>
        <dbReference type="EMBL" id="KAG0647791.1"/>
    </source>
</evidence>
<keyword evidence="9" id="KW-1185">Reference proteome</keyword>
<comment type="pathway">
    <text evidence="4">Amino-acid biosynthesis; L-proline biosynthesis; L-proline from L-glutamate 5-semialdehyde: step 1/1.</text>
</comment>
<organism evidence="8 9">
    <name type="scientific">Hyphodiscus hymeniophilus</name>
    <dbReference type="NCBI Taxonomy" id="353542"/>
    <lineage>
        <taxon>Eukaryota</taxon>
        <taxon>Fungi</taxon>
        <taxon>Dikarya</taxon>
        <taxon>Ascomycota</taxon>
        <taxon>Pezizomycotina</taxon>
        <taxon>Leotiomycetes</taxon>
        <taxon>Helotiales</taxon>
        <taxon>Hyphodiscaceae</taxon>
        <taxon>Hyphodiscus</taxon>
    </lineage>
</organism>
<comment type="catalytic activity">
    <reaction evidence="4">
        <text>L-proline + NADP(+) = (S)-1-pyrroline-5-carboxylate + NADPH + 2 H(+)</text>
        <dbReference type="Rhea" id="RHEA:14109"/>
        <dbReference type="ChEBI" id="CHEBI:15378"/>
        <dbReference type="ChEBI" id="CHEBI:17388"/>
        <dbReference type="ChEBI" id="CHEBI:57783"/>
        <dbReference type="ChEBI" id="CHEBI:58349"/>
        <dbReference type="ChEBI" id="CHEBI:60039"/>
        <dbReference type="EC" id="1.5.1.2"/>
    </reaction>
</comment>
<dbReference type="Pfam" id="PF03807">
    <property type="entry name" value="F420_oxidored"/>
    <property type="match status" value="1"/>
</dbReference>
<dbReference type="PANTHER" id="PTHR11645:SF0">
    <property type="entry name" value="PYRROLINE-5-CARBOXYLATE REDUCTASE 3"/>
    <property type="match status" value="1"/>
</dbReference>
<dbReference type="OrthoDB" id="10263291at2759"/>
<protein>
    <recommendedName>
        <fullName evidence="4">Pyrroline-5-carboxylate reductase</fullName>
        <ecNumber evidence="4">1.5.1.2</ecNumber>
    </recommendedName>
</protein>
<keyword evidence="3 4" id="KW-0560">Oxidoreductase</keyword>
<feature type="compositionally biased region" description="Polar residues" evidence="5">
    <location>
        <begin position="71"/>
        <end position="82"/>
    </location>
</feature>
<dbReference type="Gene3D" id="1.10.3730.10">
    <property type="entry name" value="ProC C-terminal domain-like"/>
    <property type="match status" value="1"/>
</dbReference>
<evidence type="ECO:0000256" key="1">
    <source>
        <dbReference type="ARBA" id="ARBA00005525"/>
    </source>
</evidence>
<comment type="similarity">
    <text evidence="1 4">Belongs to the pyrroline-5-carboxylate reductase family.</text>
</comment>
<dbReference type="PANTHER" id="PTHR11645">
    <property type="entry name" value="PYRROLINE-5-CARBOXYLATE REDUCTASE"/>
    <property type="match status" value="1"/>
</dbReference>
<dbReference type="PROSITE" id="PS00521">
    <property type="entry name" value="P5CR"/>
    <property type="match status" value="1"/>
</dbReference>